<dbReference type="FunFam" id="3.40.228.10:FF:000002">
    <property type="entry name" value="Formate dehydrogenase subunit alpha"/>
    <property type="match status" value="1"/>
</dbReference>
<gene>
    <name evidence="17" type="ORF">BTO28_15510</name>
</gene>
<comment type="similarity">
    <text evidence="3">In the C-terminal section; belongs to the prokaryotic molybdopterin-containing oxidoreductase family.</text>
</comment>
<dbReference type="InterPro" id="IPR027467">
    <property type="entry name" value="MopterinOxRdtase_cofactor_BS"/>
</dbReference>
<dbReference type="PIRSF" id="PIRSF036643">
    <property type="entry name" value="FDH_alpha"/>
    <property type="match status" value="1"/>
</dbReference>
<feature type="domain" description="4Fe-4S ferredoxin-type" evidence="14">
    <location>
        <begin position="139"/>
        <end position="169"/>
    </location>
</feature>
<feature type="domain" description="4Fe-4S Mo/W bis-MGD-type" evidence="15">
    <location>
        <begin position="258"/>
        <end position="314"/>
    </location>
</feature>
<dbReference type="PROSITE" id="PS00198">
    <property type="entry name" value="4FE4S_FER_1"/>
    <property type="match status" value="1"/>
</dbReference>
<dbReference type="GO" id="GO:0043546">
    <property type="term" value="F:molybdopterin cofactor binding"/>
    <property type="evidence" value="ECO:0007669"/>
    <property type="project" value="InterPro"/>
</dbReference>
<comment type="caution">
    <text evidence="17">The sequence shown here is derived from an EMBL/GenBank/DDBJ whole genome shotgun (WGS) entry which is preliminary data.</text>
</comment>
<dbReference type="Gene3D" id="3.30.70.20">
    <property type="match status" value="1"/>
</dbReference>
<evidence type="ECO:0000313" key="18">
    <source>
        <dbReference type="Proteomes" id="UP000188613"/>
    </source>
</evidence>
<dbReference type="NCBIfam" id="TIGR01591">
    <property type="entry name" value="Fdh-alpha"/>
    <property type="match status" value="1"/>
</dbReference>
<keyword evidence="11" id="KW-0411">Iron-sulfur</keyword>
<dbReference type="FunFam" id="3.10.20.740:FF:000003">
    <property type="entry name" value="Formate dehydrogenase subunit alpha"/>
    <property type="match status" value="1"/>
</dbReference>
<dbReference type="Pfam" id="PF12838">
    <property type="entry name" value="Fer4_7"/>
    <property type="match status" value="1"/>
</dbReference>
<dbReference type="Pfam" id="PF01568">
    <property type="entry name" value="Molydop_binding"/>
    <property type="match status" value="1"/>
</dbReference>
<dbReference type="FunFam" id="2.20.25.90:FF:000001">
    <property type="entry name" value="Formate dehydrogenase subunit alpha"/>
    <property type="match status" value="1"/>
</dbReference>
<feature type="domain" description="4Fe-4S His(Cys)3-ligated-type" evidence="16">
    <location>
        <begin position="79"/>
        <end position="119"/>
    </location>
</feature>
<dbReference type="OrthoDB" id="9805142at2"/>
<evidence type="ECO:0000259" key="15">
    <source>
        <dbReference type="PROSITE" id="PS51669"/>
    </source>
</evidence>
<evidence type="ECO:0000256" key="9">
    <source>
        <dbReference type="ARBA" id="ARBA00023002"/>
    </source>
</evidence>
<reference evidence="17 18" key="1">
    <citation type="submission" date="2016-12" db="EMBL/GenBank/DDBJ databases">
        <title>Domibacillus sp. SAB 38T whole genome sequencing.</title>
        <authorList>
            <person name="Verma A."/>
            <person name="Ojha A.K."/>
            <person name="Krishnamurthi S."/>
        </authorList>
    </citation>
    <scope>NUCLEOTIDE SEQUENCE [LARGE SCALE GENOMIC DNA]</scope>
    <source>
        <strain evidence="17 18">SAB 38</strain>
    </source>
</reference>
<evidence type="ECO:0000256" key="10">
    <source>
        <dbReference type="ARBA" id="ARBA00023004"/>
    </source>
</evidence>
<dbReference type="GO" id="GO:0016020">
    <property type="term" value="C:membrane"/>
    <property type="evidence" value="ECO:0007669"/>
    <property type="project" value="TreeGrafter"/>
</dbReference>
<evidence type="ECO:0000256" key="5">
    <source>
        <dbReference type="ARBA" id="ARBA00022505"/>
    </source>
</evidence>
<comment type="cofactor">
    <cofactor evidence="2">
        <name>[4Fe-4S] cluster</name>
        <dbReference type="ChEBI" id="CHEBI:49883"/>
    </cofactor>
</comment>
<keyword evidence="4" id="KW-0004">4Fe-4S</keyword>
<dbReference type="Pfam" id="PF00384">
    <property type="entry name" value="Molybdopterin"/>
    <property type="match status" value="1"/>
</dbReference>
<dbReference type="AlphaFoldDB" id="A0A1V2A475"/>
<dbReference type="InterPro" id="IPR009010">
    <property type="entry name" value="Asp_de-COase-like_dom_sf"/>
</dbReference>
<dbReference type="SUPFAM" id="SSF54862">
    <property type="entry name" value="4Fe-4S ferredoxins"/>
    <property type="match status" value="1"/>
</dbReference>
<dbReference type="Proteomes" id="UP000188613">
    <property type="component" value="Unassembled WGS sequence"/>
</dbReference>
<dbReference type="InterPro" id="IPR006657">
    <property type="entry name" value="MoPterin_dinucl-bd_dom"/>
</dbReference>
<dbReference type="Pfam" id="PF13510">
    <property type="entry name" value="Fer2_4"/>
    <property type="match status" value="1"/>
</dbReference>
<dbReference type="GO" id="GO:0022904">
    <property type="term" value="P:respiratory electron transport chain"/>
    <property type="evidence" value="ECO:0007669"/>
    <property type="project" value="TreeGrafter"/>
</dbReference>
<feature type="domain" description="2Fe-2S ferredoxin-type" evidence="13">
    <location>
        <begin position="3"/>
        <end position="79"/>
    </location>
</feature>
<comment type="cofactor">
    <cofactor evidence="1">
        <name>Mo-bis(molybdopterin guanine dinucleotide)</name>
        <dbReference type="ChEBI" id="CHEBI:60539"/>
    </cofactor>
</comment>
<evidence type="ECO:0000256" key="1">
    <source>
        <dbReference type="ARBA" id="ARBA00001942"/>
    </source>
</evidence>
<keyword evidence="8" id="KW-0677">Repeat</keyword>
<dbReference type="InterPro" id="IPR050123">
    <property type="entry name" value="Prok_molybdopt-oxidoreductase"/>
</dbReference>
<dbReference type="PROSITE" id="PS00551">
    <property type="entry name" value="MOLYBDOPTERIN_PROK_1"/>
    <property type="match status" value="1"/>
</dbReference>
<dbReference type="Gene3D" id="2.40.40.20">
    <property type="match status" value="1"/>
</dbReference>
<dbReference type="Gene3D" id="3.40.228.10">
    <property type="entry name" value="Dimethylsulfoxide Reductase, domain 2"/>
    <property type="match status" value="1"/>
</dbReference>
<dbReference type="GO" id="GO:0046872">
    <property type="term" value="F:metal ion binding"/>
    <property type="evidence" value="ECO:0007669"/>
    <property type="project" value="UniProtKB-KW"/>
</dbReference>
<dbReference type="PANTHER" id="PTHR43105">
    <property type="entry name" value="RESPIRATORY NITRATE REDUCTASE"/>
    <property type="match status" value="1"/>
</dbReference>
<keyword evidence="6" id="KW-0001">2Fe-2S</keyword>
<dbReference type="PROSITE" id="PS51085">
    <property type="entry name" value="2FE2S_FER_2"/>
    <property type="match status" value="1"/>
</dbReference>
<evidence type="ECO:0000256" key="8">
    <source>
        <dbReference type="ARBA" id="ARBA00022737"/>
    </source>
</evidence>
<evidence type="ECO:0000259" key="16">
    <source>
        <dbReference type="PROSITE" id="PS51839"/>
    </source>
</evidence>
<dbReference type="PANTHER" id="PTHR43105:SF14">
    <property type="entry name" value="FORMATE DEHYDROGENASE H"/>
    <property type="match status" value="1"/>
</dbReference>
<evidence type="ECO:0000256" key="3">
    <source>
        <dbReference type="ARBA" id="ARBA00007023"/>
    </source>
</evidence>
<dbReference type="InterPro" id="IPR041924">
    <property type="entry name" value="Formate_Dh-H_N"/>
</dbReference>
<organism evidence="17 18">
    <name type="scientific">Domibacillus epiphyticus</name>
    <dbReference type="NCBI Taxonomy" id="1714355"/>
    <lineage>
        <taxon>Bacteria</taxon>
        <taxon>Bacillati</taxon>
        <taxon>Bacillota</taxon>
        <taxon>Bacilli</taxon>
        <taxon>Bacillales</taxon>
        <taxon>Bacillaceae</taxon>
        <taxon>Domibacillus</taxon>
    </lineage>
</organism>
<keyword evidence="7" id="KW-0479">Metal-binding</keyword>
<dbReference type="FunFam" id="2.40.40.20:FF:000005">
    <property type="entry name" value="Periplasmic nitrate reductase"/>
    <property type="match status" value="1"/>
</dbReference>
<dbReference type="SUPFAM" id="SSF53706">
    <property type="entry name" value="Formate dehydrogenase/DMSO reductase, domains 1-3"/>
    <property type="match status" value="1"/>
</dbReference>
<evidence type="ECO:0000313" key="17">
    <source>
        <dbReference type="EMBL" id="OMP65786.1"/>
    </source>
</evidence>
<dbReference type="InterPro" id="IPR006656">
    <property type="entry name" value="Mopterin_OxRdtase"/>
</dbReference>
<dbReference type="SUPFAM" id="SSF54292">
    <property type="entry name" value="2Fe-2S ferredoxin-like"/>
    <property type="match status" value="1"/>
</dbReference>
<dbReference type="GO" id="GO:0051539">
    <property type="term" value="F:4 iron, 4 sulfur cluster binding"/>
    <property type="evidence" value="ECO:0007669"/>
    <property type="project" value="UniProtKB-KW"/>
</dbReference>
<dbReference type="GO" id="GO:0051537">
    <property type="term" value="F:2 iron, 2 sulfur cluster binding"/>
    <property type="evidence" value="ECO:0007669"/>
    <property type="project" value="UniProtKB-KW"/>
</dbReference>
<dbReference type="GO" id="GO:0003954">
    <property type="term" value="F:NADH dehydrogenase activity"/>
    <property type="evidence" value="ECO:0007669"/>
    <property type="project" value="TreeGrafter"/>
</dbReference>
<dbReference type="Pfam" id="PF04879">
    <property type="entry name" value="Molybdop_Fe4S4"/>
    <property type="match status" value="1"/>
</dbReference>
<evidence type="ECO:0000256" key="6">
    <source>
        <dbReference type="ARBA" id="ARBA00022714"/>
    </source>
</evidence>
<evidence type="ECO:0000256" key="11">
    <source>
        <dbReference type="ARBA" id="ARBA00023014"/>
    </source>
</evidence>
<dbReference type="InterPro" id="IPR036010">
    <property type="entry name" value="2Fe-2S_ferredoxin-like_sf"/>
</dbReference>
<name>A0A1V2A475_9BACI</name>
<dbReference type="PROSITE" id="PS51669">
    <property type="entry name" value="4FE4S_MOW_BIS_MGD"/>
    <property type="match status" value="1"/>
</dbReference>
<dbReference type="SMART" id="SM00929">
    <property type="entry name" value="NADH-G_4Fe-4S_3"/>
    <property type="match status" value="1"/>
</dbReference>
<dbReference type="InterPro" id="IPR001041">
    <property type="entry name" value="2Fe-2S_ferredoxin-type"/>
</dbReference>
<protein>
    <submittedName>
        <fullName evidence="17">Formate dehydrogenase subunit alpha</fullName>
    </submittedName>
</protein>
<dbReference type="CDD" id="cd02753">
    <property type="entry name" value="MopB_Formate-Dh-H"/>
    <property type="match status" value="1"/>
</dbReference>
<accession>A0A1V2A475</accession>
<dbReference type="Pfam" id="PF10588">
    <property type="entry name" value="NADH-G_4Fe-4S_3"/>
    <property type="match status" value="1"/>
</dbReference>
<dbReference type="SMART" id="SM00926">
    <property type="entry name" value="Molybdop_Fe4S4"/>
    <property type="match status" value="1"/>
</dbReference>
<dbReference type="PROSITE" id="PS51839">
    <property type="entry name" value="4FE4S_HC3"/>
    <property type="match status" value="1"/>
</dbReference>
<dbReference type="PROSITE" id="PS51379">
    <property type="entry name" value="4FE4S_FER_2"/>
    <property type="match status" value="2"/>
</dbReference>
<dbReference type="Gene3D" id="2.20.25.90">
    <property type="entry name" value="ADC-like domains"/>
    <property type="match status" value="1"/>
</dbReference>
<dbReference type="SUPFAM" id="SSF50692">
    <property type="entry name" value="ADC-like"/>
    <property type="match status" value="1"/>
</dbReference>
<evidence type="ECO:0000259" key="14">
    <source>
        <dbReference type="PROSITE" id="PS51379"/>
    </source>
</evidence>
<evidence type="ECO:0000259" key="13">
    <source>
        <dbReference type="PROSITE" id="PS51085"/>
    </source>
</evidence>
<keyword evidence="5" id="KW-0500">Molybdenum</keyword>
<evidence type="ECO:0000256" key="2">
    <source>
        <dbReference type="ARBA" id="ARBA00001966"/>
    </source>
</evidence>
<feature type="domain" description="4Fe-4S ferredoxin-type" evidence="14">
    <location>
        <begin position="182"/>
        <end position="211"/>
    </location>
</feature>
<keyword evidence="10" id="KW-0408">Iron</keyword>
<evidence type="ECO:0000256" key="7">
    <source>
        <dbReference type="ARBA" id="ARBA00022723"/>
    </source>
</evidence>
<dbReference type="STRING" id="1714355.BTO28_15510"/>
<sequence>MSQQVRVKINGEDAFLQENESVLNALTNRSLDVPSVCYHPSLGAVETCDTCIVQVNGEFVRSCSTVVQDGDVIDSVSPEVKQAQLIGMDRILYNHELYCTVCDYNNGTCEVHNTVKEMKINHQSVPFEPKPHEIDDSNPFYRYDPDQCILCGRCVEACQDVQVTETLSIDWSLERPRVIWDNNSKINESSCVSCGHCSTVCPCNAMMEKGMEGEAGFLTGIAKPTLRPMIELTKNVETGYGSILTISDMESAMREDRIKKTKTVCTYCGVGCSFDVWTKDREILKVEPQIDAPANGISTCVKGKFGWDYVNSEERLTKPLIREGDSFREAEWEEAFNLITSKFLGIKKTHGPDSMAFISSSKCTNEESYLMQKLARGVIGTNNVDNCSRYCQTPATVGLFRTVGYGGDSGSITDIEQSELVLVVGSNTSESHPVLATRVKRSHKLKGQKLIVADLRKHEMADRADIFIQPKSGTDIVWLSAITKYIVDQGWEDKTFLKNRVNGLQEYINSLATYTLEYAADVTGIPKEVLIQMAESIHKAETVCVLWAMGVTQHVGGSDTSTAISNLLLITGNYGKPGAGSYPLRGHNNVQGASDFGSMPDRFPGYEKITDDQVRAKYEKSWGVKIPAEPGLNNHDMVSGIHEGKVKAMYLKGEDMGLVDSNINYVHEAFEKLDFFVVQDIFFSKTAQFADVVLPASPSLEKEGTFTNTERRIQRLYQALEPLGESKPDWQIIMEIANRLGADWDYAHPGDIMDEAASLSPLYAGVSYERLEGYKSLQWPVAKDGVDSPLLFLDEFPFPDGKARLYPVEWTEPLQFDKEYDLHVNNGRLLEHFHEGNMTYKSEGITSKTPSVFLEVSPELAAERGLENGTLVRLTSPYGSVKVECHITDRVRGKEVYLPMNDPDEGAINYLTSSHADKDTDTPAYKEISAKMEILKVKGEDPLPRNNFRFGNPQPQIGVQVEKKWARPDYIFPGDIVKKGVGQHG</sequence>
<dbReference type="GO" id="GO:0008863">
    <property type="term" value="F:formate dehydrogenase (NAD+) activity"/>
    <property type="evidence" value="ECO:0007669"/>
    <property type="project" value="InterPro"/>
</dbReference>
<dbReference type="InterPro" id="IPR017900">
    <property type="entry name" value="4Fe4S_Fe_S_CS"/>
</dbReference>
<dbReference type="InterPro" id="IPR017896">
    <property type="entry name" value="4Fe4S_Fe-S-bd"/>
</dbReference>
<keyword evidence="9" id="KW-0560">Oxidoreductase</keyword>
<dbReference type="Gene3D" id="3.10.20.740">
    <property type="match status" value="1"/>
</dbReference>
<evidence type="ECO:0000256" key="4">
    <source>
        <dbReference type="ARBA" id="ARBA00022485"/>
    </source>
</evidence>
<dbReference type="EMBL" id="MSFI01000030">
    <property type="protein sequence ID" value="OMP65786.1"/>
    <property type="molecule type" value="Genomic_DNA"/>
</dbReference>
<proteinExistence type="inferred from homology"/>
<dbReference type="InterPro" id="IPR006963">
    <property type="entry name" value="Mopterin_OxRdtase_4Fe-4S_dom"/>
</dbReference>
<dbReference type="FunFam" id="3.30.70.20:FF:000032">
    <property type="entry name" value="Formate dehydrogenase, alpha subunit"/>
    <property type="match status" value="1"/>
</dbReference>
<dbReference type="InterPro" id="IPR019574">
    <property type="entry name" value="NADH_UbQ_OxRdtase_Gsu_4Fe4S-bd"/>
</dbReference>
<dbReference type="InterPro" id="IPR006478">
    <property type="entry name" value="Formate_DH_asu"/>
</dbReference>
<comment type="cofactor">
    <cofactor evidence="12">
        <name>[2Fe-2S] cluster</name>
        <dbReference type="ChEBI" id="CHEBI:190135"/>
    </cofactor>
</comment>
<dbReference type="GO" id="GO:0015942">
    <property type="term" value="P:formate metabolic process"/>
    <property type="evidence" value="ECO:0007669"/>
    <property type="project" value="InterPro"/>
</dbReference>
<dbReference type="Gene3D" id="3.40.50.740">
    <property type="match status" value="1"/>
</dbReference>
<evidence type="ECO:0000256" key="12">
    <source>
        <dbReference type="ARBA" id="ARBA00034078"/>
    </source>
</evidence>
<keyword evidence="18" id="KW-1185">Reference proteome</keyword>